<dbReference type="PANTHER" id="PTHR30290">
    <property type="entry name" value="PERIPLASMIC BINDING COMPONENT OF ABC TRANSPORTER"/>
    <property type="match status" value="1"/>
</dbReference>
<dbReference type="InterPro" id="IPR039424">
    <property type="entry name" value="SBP_5"/>
</dbReference>
<dbReference type="GO" id="GO:0015833">
    <property type="term" value="P:peptide transport"/>
    <property type="evidence" value="ECO:0007669"/>
    <property type="project" value="TreeGrafter"/>
</dbReference>
<sequence length="216" mass="24668">IFESVGEPYCYPLAPGIDGYIPLEELPLTTRELFEYDPVKAKQMLADAGYPEGLKVVIDSPPPGHWWSDTSSLLVPMWEEIGVEVDLKVQDWVTWPVGDAEMVVVCQTQTMAPTVFGDIMHTEGRHNFSHYSTPYYDELVETTFATVDPDERLPLLEELFSFVLEEVNAIPIGMQANYVYWWPWVKNYYGERNLGCVTLTAETLWIDQALKAEMGY</sequence>
<feature type="domain" description="Solute-binding protein family 5" evidence="5">
    <location>
        <begin position="27"/>
        <end position="104"/>
    </location>
</feature>
<dbReference type="AlphaFoldDB" id="X1K9Q4"/>
<dbReference type="SUPFAM" id="SSF53850">
    <property type="entry name" value="Periplasmic binding protein-like II"/>
    <property type="match status" value="1"/>
</dbReference>
<dbReference type="EMBL" id="BARV01009699">
    <property type="protein sequence ID" value="GAI03338.1"/>
    <property type="molecule type" value="Genomic_DNA"/>
</dbReference>
<evidence type="ECO:0000259" key="5">
    <source>
        <dbReference type="Pfam" id="PF00496"/>
    </source>
</evidence>
<dbReference type="Gene3D" id="3.10.105.10">
    <property type="entry name" value="Dipeptide-binding Protein, Domain 3"/>
    <property type="match status" value="1"/>
</dbReference>
<dbReference type="GO" id="GO:1904680">
    <property type="term" value="F:peptide transmembrane transporter activity"/>
    <property type="evidence" value="ECO:0007669"/>
    <property type="project" value="TreeGrafter"/>
</dbReference>
<keyword evidence="3" id="KW-0813">Transport</keyword>
<comment type="similarity">
    <text evidence="2">Belongs to the bacterial solute-binding protein 5 family.</text>
</comment>
<gene>
    <name evidence="6" type="ORF">S06H3_19039</name>
</gene>
<evidence type="ECO:0000256" key="3">
    <source>
        <dbReference type="ARBA" id="ARBA00022448"/>
    </source>
</evidence>
<evidence type="ECO:0000313" key="6">
    <source>
        <dbReference type="EMBL" id="GAI03338.1"/>
    </source>
</evidence>
<dbReference type="PANTHER" id="PTHR30290:SF10">
    <property type="entry name" value="PERIPLASMIC OLIGOPEPTIDE-BINDING PROTEIN-RELATED"/>
    <property type="match status" value="1"/>
</dbReference>
<name>X1K9Q4_9ZZZZ</name>
<comment type="subcellular location">
    <subcellularLocation>
        <location evidence="1">Cell envelope</location>
    </subcellularLocation>
</comment>
<accession>X1K9Q4</accession>
<reference evidence="6" key="1">
    <citation type="journal article" date="2014" name="Front. Microbiol.">
        <title>High frequency of phylogenetically diverse reductive dehalogenase-homologous genes in deep subseafloor sedimentary metagenomes.</title>
        <authorList>
            <person name="Kawai M."/>
            <person name="Futagami T."/>
            <person name="Toyoda A."/>
            <person name="Takaki Y."/>
            <person name="Nishi S."/>
            <person name="Hori S."/>
            <person name="Arai W."/>
            <person name="Tsubouchi T."/>
            <person name="Morono Y."/>
            <person name="Uchiyama I."/>
            <person name="Ito T."/>
            <person name="Fujiyama A."/>
            <person name="Inagaki F."/>
            <person name="Takami H."/>
        </authorList>
    </citation>
    <scope>NUCLEOTIDE SEQUENCE</scope>
    <source>
        <strain evidence="6">Expedition CK06-06</strain>
    </source>
</reference>
<dbReference type="InterPro" id="IPR000914">
    <property type="entry name" value="SBP_5_dom"/>
</dbReference>
<feature type="non-terminal residue" evidence="6">
    <location>
        <position position="1"/>
    </location>
</feature>
<dbReference type="Pfam" id="PF00496">
    <property type="entry name" value="SBP_bac_5"/>
    <property type="match status" value="1"/>
</dbReference>
<evidence type="ECO:0000256" key="4">
    <source>
        <dbReference type="ARBA" id="ARBA00022729"/>
    </source>
</evidence>
<evidence type="ECO:0000256" key="2">
    <source>
        <dbReference type="ARBA" id="ARBA00005695"/>
    </source>
</evidence>
<keyword evidence="4" id="KW-0732">Signal</keyword>
<organism evidence="6">
    <name type="scientific">marine sediment metagenome</name>
    <dbReference type="NCBI Taxonomy" id="412755"/>
    <lineage>
        <taxon>unclassified sequences</taxon>
        <taxon>metagenomes</taxon>
        <taxon>ecological metagenomes</taxon>
    </lineage>
</organism>
<dbReference type="GO" id="GO:0030313">
    <property type="term" value="C:cell envelope"/>
    <property type="evidence" value="ECO:0007669"/>
    <property type="project" value="UniProtKB-SubCell"/>
</dbReference>
<proteinExistence type="inferred from homology"/>
<comment type="caution">
    <text evidence="6">The sequence shown here is derived from an EMBL/GenBank/DDBJ whole genome shotgun (WGS) entry which is preliminary data.</text>
</comment>
<protein>
    <recommendedName>
        <fullName evidence="5">Solute-binding protein family 5 domain-containing protein</fullName>
    </recommendedName>
</protein>
<evidence type="ECO:0000256" key="1">
    <source>
        <dbReference type="ARBA" id="ARBA00004196"/>
    </source>
</evidence>